<dbReference type="RefSeq" id="WP_053550083.1">
    <property type="nucleotide sequence ID" value="NZ_CP010802.1"/>
</dbReference>
<name>A0A0M4D1F6_9BACT</name>
<proteinExistence type="predicted"/>
<evidence type="ECO:0000256" key="2">
    <source>
        <dbReference type="SAM" id="SignalP"/>
    </source>
</evidence>
<accession>A0A0M4D1F6</accession>
<dbReference type="STRING" id="1603606.DSOUD_1144"/>
<evidence type="ECO:0000256" key="1">
    <source>
        <dbReference type="SAM" id="MobiDB-lite"/>
    </source>
</evidence>
<feature type="chain" id="PRO_5005791783" evidence="2">
    <location>
        <begin position="19"/>
        <end position="211"/>
    </location>
</feature>
<evidence type="ECO:0000313" key="3">
    <source>
        <dbReference type="EMBL" id="ALC15926.1"/>
    </source>
</evidence>
<gene>
    <name evidence="3" type="ORF">DSOUD_1144</name>
</gene>
<protein>
    <submittedName>
        <fullName evidence="3">Uncharacterized protein</fullName>
    </submittedName>
</protein>
<keyword evidence="4" id="KW-1185">Reference proteome</keyword>
<dbReference type="EMBL" id="CP010802">
    <property type="protein sequence ID" value="ALC15926.1"/>
    <property type="molecule type" value="Genomic_DNA"/>
</dbReference>
<dbReference type="AlphaFoldDB" id="A0A0M4D1F6"/>
<keyword evidence="2" id="KW-0732">Signal</keyword>
<feature type="compositionally biased region" description="Basic and acidic residues" evidence="1">
    <location>
        <begin position="80"/>
        <end position="125"/>
    </location>
</feature>
<feature type="region of interest" description="Disordered" evidence="1">
    <location>
        <begin position="72"/>
        <end position="125"/>
    </location>
</feature>
<sequence>MLRSLLLILLLLPLSARADEAVDLLIDHQLLTAELQIARSGKLYILFDLRENLILFKAGGVDLRRLPLQKKKLYGPPPEARTRTLLRRETSSPPRREAVRIPDRATGNEEPKEEKNADDTLHALERGDMPGNYRLILDDGTRIDIRSAGTGFAAAVARLGETTAGAGRAVKKLFIDPSSELQLTLSLDDARQLYWSFAEEVPCLIRPPSTP</sequence>
<dbReference type="KEGG" id="des:DSOUD_1144"/>
<dbReference type="Proteomes" id="UP000057158">
    <property type="component" value="Chromosome"/>
</dbReference>
<dbReference type="PATRIC" id="fig|1603606.3.peg.1250"/>
<reference evidence="3 4" key="1">
    <citation type="submission" date="2015-07" db="EMBL/GenBank/DDBJ databases">
        <title>Isolation and Genomic Characterization of a Novel Halophilic Metal-Reducing Deltaproteobacterium from the Deep Subsurface.</title>
        <authorList>
            <person name="Badalamenti J.P."/>
            <person name="Summers Z.M."/>
            <person name="Gralnick J.A."/>
            <person name="Bond D.R."/>
        </authorList>
    </citation>
    <scope>NUCLEOTIDE SEQUENCE [LARGE SCALE GENOMIC DNA]</scope>
    <source>
        <strain evidence="3 4">WTL</strain>
    </source>
</reference>
<dbReference type="OrthoDB" id="9919938at2"/>
<feature type="signal peptide" evidence="2">
    <location>
        <begin position="1"/>
        <end position="18"/>
    </location>
</feature>
<evidence type="ECO:0000313" key="4">
    <source>
        <dbReference type="Proteomes" id="UP000057158"/>
    </source>
</evidence>
<organism evidence="3 4">
    <name type="scientific">Desulfuromonas soudanensis</name>
    <dbReference type="NCBI Taxonomy" id="1603606"/>
    <lineage>
        <taxon>Bacteria</taxon>
        <taxon>Pseudomonadati</taxon>
        <taxon>Thermodesulfobacteriota</taxon>
        <taxon>Desulfuromonadia</taxon>
        <taxon>Desulfuromonadales</taxon>
        <taxon>Desulfuromonadaceae</taxon>
        <taxon>Desulfuromonas</taxon>
    </lineage>
</organism>